<organism evidence="7 8">
    <name type="scientific">Pseudomonas fluorescens</name>
    <dbReference type="NCBI Taxonomy" id="294"/>
    <lineage>
        <taxon>Bacteria</taxon>
        <taxon>Pseudomonadati</taxon>
        <taxon>Pseudomonadota</taxon>
        <taxon>Gammaproteobacteria</taxon>
        <taxon>Pseudomonadales</taxon>
        <taxon>Pseudomonadaceae</taxon>
        <taxon>Pseudomonas</taxon>
    </lineage>
</organism>
<dbReference type="CDD" id="cd16363">
    <property type="entry name" value="Col_Im_like"/>
    <property type="match status" value="1"/>
</dbReference>
<dbReference type="Pfam" id="PF06958">
    <property type="entry name" value="Pyocin_S"/>
    <property type="match status" value="1"/>
</dbReference>
<dbReference type="Pfam" id="PF01320">
    <property type="entry name" value="Colicin_Pyocin"/>
    <property type="match status" value="1"/>
</dbReference>
<dbReference type="OrthoDB" id="6810874at2"/>
<comment type="similarity">
    <text evidence="1">Belongs to the colicins ColE2/ColE8/ColE9 and pyocins S1/S2 family.</text>
</comment>
<dbReference type="GO" id="GO:0042742">
    <property type="term" value="P:defense response to bacterium"/>
    <property type="evidence" value="ECO:0007669"/>
    <property type="project" value="UniProtKB-KW"/>
</dbReference>
<reference evidence="7 8" key="1">
    <citation type="submission" date="2019-09" db="EMBL/GenBank/DDBJ databases">
        <authorList>
            <person name="Chandra G."/>
            <person name="Truman W A."/>
        </authorList>
    </citation>
    <scope>NUCLEOTIDE SEQUENCE [LARGE SCALE GENOMIC DNA]</scope>
    <source>
        <strain evidence="7">PS712</strain>
    </source>
</reference>
<dbReference type="InterPro" id="IPR036302">
    <property type="entry name" value="Pyosin/cloacin_T_dom_sf"/>
</dbReference>
<dbReference type="AlphaFoldDB" id="A0A5E6ZPX7"/>
<evidence type="ECO:0000256" key="4">
    <source>
        <dbReference type="ARBA" id="ARBA00023025"/>
    </source>
</evidence>
<evidence type="ECO:0000256" key="2">
    <source>
        <dbReference type="ARBA" id="ARBA00022529"/>
    </source>
</evidence>
<dbReference type="EMBL" id="CABVIB010000001">
    <property type="protein sequence ID" value="VVN68620.1"/>
    <property type="molecule type" value="Genomic_DNA"/>
</dbReference>
<dbReference type="GO" id="GO:0015643">
    <property type="term" value="F:toxic substance binding"/>
    <property type="evidence" value="ECO:0007669"/>
    <property type="project" value="InterPro"/>
</dbReference>
<dbReference type="PRINTS" id="PR01299">
    <property type="entry name" value="PYOCIN"/>
</dbReference>
<proteinExistence type="inferred from homology"/>
<name>A0A5E6ZPX7_PSEFL</name>
<keyword evidence="3" id="KW-0044">Antibiotic</keyword>
<dbReference type="InterPro" id="IPR000290">
    <property type="entry name" value="Colicin_pyocin"/>
</dbReference>
<gene>
    <name evidence="7" type="ORF">PS712_00266</name>
</gene>
<evidence type="ECO:0000313" key="8">
    <source>
        <dbReference type="Proteomes" id="UP000326018"/>
    </source>
</evidence>
<sequence>MELKASLKEYTASEFQALVDKIWAVDLPKQDHDRLINHFDQIAGHPEGADLLFYPDDRFEWNDAYLVVHHVQTWHQKQGVAAFKPEAVPPAPRPSVPTSPVARNLAQVQAIAADVSASEQAIQAAFDIYAQAIQQSQIVPQPIPAQESSISVLEQAQHAALMAVNRFEFYKMRIEFARASAQSNLSFARSEQAQWQSIVHQINVTSDRYTASLVAINQRHRVLHDEAEVLLKSLLEQLIRARTLEGAGPAQAAHIVTASTDFLARRCDVLLENGSAPLFASQQVELKNAIRSAVAEFTWRNNSGESAGGRERAAVLQFEFSSRADTQVYGVSVPLIELVPLEGRDWHTLAATRAEIEVPFRLYSAVVPAKPGTMFKGLREVQTLSQVYLTSTPKSPVADRVRVRAARRGLQPHSFVLTVDDAGPLTIHWTAPGLQDASISPAVVEPRRLGFVYSSPLPILESITPEAEGPSFDDYIVVFPADSGIDPLYVMFRSRHEYPV</sequence>
<keyword evidence="5" id="KW-0078">Bacteriocin</keyword>
<evidence type="ECO:0000313" key="7">
    <source>
        <dbReference type="EMBL" id="VVN68620.1"/>
    </source>
</evidence>
<keyword evidence="4" id="KW-0079">Bacteriocin immunity</keyword>
<dbReference type="SUPFAM" id="SSF47345">
    <property type="entry name" value="Colicin E immunity proteins"/>
    <property type="match status" value="1"/>
</dbReference>
<dbReference type="SUPFAM" id="SSF69369">
    <property type="entry name" value="Cloacin translocation domain"/>
    <property type="match status" value="1"/>
</dbReference>
<dbReference type="Proteomes" id="UP000326018">
    <property type="component" value="Unassembled WGS sequence"/>
</dbReference>
<dbReference type="GO" id="GO:0031640">
    <property type="term" value="P:killing of cells of another organism"/>
    <property type="evidence" value="ECO:0007669"/>
    <property type="project" value="UniProtKB-KW"/>
</dbReference>
<protein>
    <recommendedName>
        <fullName evidence="6">Pyosin/cloacin translocation domain-containing protein</fullName>
    </recommendedName>
</protein>
<keyword evidence="2" id="KW-0929">Antimicrobial</keyword>
<dbReference type="GO" id="GO:0030153">
    <property type="term" value="P:bacteriocin immunity"/>
    <property type="evidence" value="ECO:0007669"/>
    <property type="project" value="UniProtKB-KW"/>
</dbReference>
<evidence type="ECO:0000259" key="6">
    <source>
        <dbReference type="Pfam" id="PF06958"/>
    </source>
</evidence>
<evidence type="ECO:0000256" key="1">
    <source>
        <dbReference type="ARBA" id="ARBA00009346"/>
    </source>
</evidence>
<dbReference type="InterPro" id="IPR035900">
    <property type="entry name" value="Colicin_E_sf"/>
</dbReference>
<dbReference type="InterPro" id="IPR016128">
    <property type="entry name" value="Pyosin/cloacin_T_dom"/>
</dbReference>
<dbReference type="Gene3D" id="1.10.1200.20">
    <property type="entry name" value="Colicin E immunity protein"/>
    <property type="match status" value="1"/>
</dbReference>
<dbReference type="RefSeq" id="WP_150700587.1">
    <property type="nucleotide sequence ID" value="NZ_CABVIB010000001.1"/>
</dbReference>
<feature type="domain" description="Pyosin/cloacin translocation" evidence="6">
    <location>
        <begin position="347"/>
        <end position="491"/>
    </location>
</feature>
<evidence type="ECO:0000256" key="3">
    <source>
        <dbReference type="ARBA" id="ARBA00023022"/>
    </source>
</evidence>
<evidence type="ECO:0000256" key="5">
    <source>
        <dbReference type="ARBA" id="ARBA00023048"/>
    </source>
</evidence>
<accession>A0A5E6ZPX7</accession>